<organism evidence="2 3">
    <name type="scientific">Cordyceps javanica</name>
    <dbReference type="NCBI Taxonomy" id="43265"/>
    <lineage>
        <taxon>Eukaryota</taxon>
        <taxon>Fungi</taxon>
        <taxon>Dikarya</taxon>
        <taxon>Ascomycota</taxon>
        <taxon>Pezizomycotina</taxon>
        <taxon>Sordariomycetes</taxon>
        <taxon>Hypocreomycetidae</taxon>
        <taxon>Hypocreales</taxon>
        <taxon>Cordycipitaceae</taxon>
        <taxon>Cordyceps</taxon>
    </lineage>
</organism>
<feature type="compositionally biased region" description="Basic and acidic residues" evidence="1">
    <location>
        <begin position="1"/>
        <end position="10"/>
    </location>
</feature>
<reference evidence="2 3" key="1">
    <citation type="journal article" date="2019" name="Appl. Microbiol. Biotechnol.">
        <title>Genome sequence of Isaria javanica and comparative genome analysis insights into family S53 peptidase evolution in fungal entomopathogens.</title>
        <authorList>
            <person name="Lin R."/>
            <person name="Zhang X."/>
            <person name="Xin B."/>
            <person name="Zou M."/>
            <person name="Gao Y."/>
            <person name="Qin F."/>
            <person name="Hu Q."/>
            <person name="Xie B."/>
            <person name="Cheng X."/>
        </authorList>
    </citation>
    <scope>NUCLEOTIDE SEQUENCE [LARGE SCALE GENOMIC DNA]</scope>
    <source>
        <strain evidence="2 3">IJ1G</strain>
    </source>
</reference>
<protein>
    <submittedName>
        <fullName evidence="2">Uncharacterized protein</fullName>
    </submittedName>
</protein>
<accession>A0A545UW12</accession>
<name>A0A545UW12_9HYPO</name>
<comment type="caution">
    <text evidence="2">The sequence shown here is derived from an EMBL/GenBank/DDBJ whole genome shotgun (WGS) entry which is preliminary data.</text>
</comment>
<evidence type="ECO:0000313" key="3">
    <source>
        <dbReference type="Proteomes" id="UP000315783"/>
    </source>
</evidence>
<evidence type="ECO:0000313" key="2">
    <source>
        <dbReference type="EMBL" id="TQV93641.1"/>
    </source>
</evidence>
<dbReference type="AlphaFoldDB" id="A0A545UW12"/>
<gene>
    <name evidence="2" type="ORF">IF1G_07373</name>
</gene>
<sequence length="130" mass="14232">MLSSREEKGEQLGTGCPENLGDVLSTKHDSDIPATDVSNYLHAAEKITAVLETDQHGGSTNSIASSLVAFRSVVYAEVQRMFVHNSKYMLLDCRSFKMTSILLTGGSKEPDSRNVPWIASIIVIRRLGAY</sequence>
<feature type="region of interest" description="Disordered" evidence="1">
    <location>
        <begin position="1"/>
        <end position="28"/>
    </location>
</feature>
<proteinExistence type="predicted"/>
<keyword evidence="3" id="KW-1185">Reference proteome</keyword>
<dbReference type="Proteomes" id="UP000315783">
    <property type="component" value="Unassembled WGS sequence"/>
</dbReference>
<dbReference type="EMBL" id="SPUK01000011">
    <property type="protein sequence ID" value="TQV93641.1"/>
    <property type="molecule type" value="Genomic_DNA"/>
</dbReference>
<evidence type="ECO:0000256" key="1">
    <source>
        <dbReference type="SAM" id="MobiDB-lite"/>
    </source>
</evidence>